<evidence type="ECO:0000313" key="11">
    <source>
        <dbReference type="EMBL" id="GAA2393719.1"/>
    </source>
</evidence>
<evidence type="ECO:0000259" key="10">
    <source>
        <dbReference type="Pfam" id="PF02983"/>
    </source>
</evidence>
<keyword evidence="4" id="KW-0378">Hydrolase</keyword>
<gene>
    <name evidence="11" type="ORF">GCM10010420_18380</name>
</gene>
<dbReference type="Pfam" id="PF02983">
    <property type="entry name" value="Pro_Al_protease"/>
    <property type="match status" value="1"/>
</dbReference>
<keyword evidence="5" id="KW-0720">Serine protease</keyword>
<dbReference type="PRINTS" id="PR00861">
    <property type="entry name" value="ALYTICPTASE"/>
</dbReference>
<keyword evidence="7" id="KW-1015">Disulfide bond</keyword>
<dbReference type="PIRSF" id="PIRSF001134">
    <property type="entry name" value="Streptogrisin"/>
    <property type="match status" value="1"/>
</dbReference>
<dbReference type="Proteomes" id="UP001500058">
    <property type="component" value="Unassembled WGS sequence"/>
</dbReference>
<evidence type="ECO:0000256" key="1">
    <source>
        <dbReference type="ARBA" id="ARBA00007664"/>
    </source>
</evidence>
<dbReference type="Pfam" id="PF00089">
    <property type="entry name" value="Trypsin"/>
    <property type="match status" value="1"/>
</dbReference>
<name>A0ABN3I385_9ACTN</name>
<dbReference type="InterPro" id="IPR043504">
    <property type="entry name" value="Peptidase_S1_PA_chymotrypsin"/>
</dbReference>
<feature type="domain" description="Peptidase S1A alpha-lytic prodomain" evidence="10">
    <location>
        <begin position="101"/>
        <end position="155"/>
    </location>
</feature>
<keyword evidence="6" id="KW-0865">Zymogen</keyword>
<keyword evidence="2" id="KW-0645">Protease</keyword>
<feature type="chain" id="PRO_5046530773" evidence="8">
    <location>
        <begin position="32"/>
        <end position="359"/>
    </location>
</feature>
<evidence type="ECO:0000259" key="9">
    <source>
        <dbReference type="Pfam" id="PF00089"/>
    </source>
</evidence>
<sequence length="359" mass="37231">MKHQRTFARRAAVAGAGAAAFLCGTLVPASADPAPSAGAAPAPLTAAAATELASSLAGDLKDDMAGAYYEAGARKLVVNVLGEPAADRARKAGAEPRVVRHSLAQLETVRKDLTAKAVPGTARAVDHRLNKVVVTADATVEGEALRELERQVAAQGDKAVLRRARGEFAPFAEGGEAIWRGDRARCTLGFNVVRNGLPYFLTAGHCGRLLDTWSTTRGGRTVGVTVASSFPGDDHSLVRYTARVEHPSRVNLHNGASQAITRAADPIVGQRVWRSGSTTGLRSGEVVATDVSVTYPQGTVDNMIQTTVCAEPGDSGGPLFSGETAHGLTSGGAGDCRTGGVTFHQPVTEALRDHGARLG</sequence>
<feature type="signal peptide" evidence="8">
    <location>
        <begin position="1"/>
        <end position="31"/>
    </location>
</feature>
<evidence type="ECO:0000256" key="5">
    <source>
        <dbReference type="ARBA" id="ARBA00022825"/>
    </source>
</evidence>
<dbReference type="InterPro" id="IPR001254">
    <property type="entry name" value="Trypsin_dom"/>
</dbReference>
<comment type="similarity">
    <text evidence="1">Belongs to the peptidase S1 family.</text>
</comment>
<dbReference type="SUPFAM" id="SSF50494">
    <property type="entry name" value="Trypsin-like serine proteases"/>
    <property type="match status" value="1"/>
</dbReference>
<evidence type="ECO:0000256" key="6">
    <source>
        <dbReference type="ARBA" id="ARBA00023145"/>
    </source>
</evidence>
<dbReference type="CDD" id="cd21112">
    <property type="entry name" value="alphaLP-like"/>
    <property type="match status" value="1"/>
</dbReference>
<evidence type="ECO:0000256" key="3">
    <source>
        <dbReference type="ARBA" id="ARBA00022729"/>
    </source>
</evidence>
<evidence type="ECO:0000313" key="12">
    <source>
        <dbReference type="Proteomes" id="UP001500058"/>
    </source>
</evidence>
<dbReference type="InterPro" id="IPR009003">
    <property type="entry name" value="Peptidase_S1_PA"/>
</dbReference>
<proteinExistence type="inferred from homology"/>
<accession>A0ABN3I385</accession>
<dbReference type="Gene3D" id="2.40.10.10">
    <property type="entry name" value="Trypsin-like serine proteases"/>
    <property type="match status" value="2"/>
</dbReference>
<dbReference type="EMBL" id="BAAATJ010000006">
    <property type="protein sequence ID" value="GAA2393719.1"/>
    <property type="molecule type" value="Genomic_DNA"/>
</dbReference>
<dbReference type="RefSeq" id="WP_344630401.1">
    <property type="nucleotide sequence ID" value="NZ_BAAATJ010000006.1"/>
</dbReference>
<comment type="caution">
    <text evidence="11">The sequence shown here is derived from an EMBL/GenBank/DDBJ whole genome shotgun (WGS) entry which is preliminary data.</text>
</comment>
<evidence type="ECO:0000256" key="4">
    <source>
        <dbReference type="ARBA" id="ARBA00022801"/>
    </source>
</evidence>
<reference evidence="11 12" key="1">
    <citation type="journal article" date="2019" name="Int. J. Syst. Evol. Microbiol.">
        <title>The Global Catalogue of Microorganisms (GCM) 10K type strain sequencing project: providing services to taxonomists for standard genome sequencing and annotation.</title>
        <authorList>
            <consortium name="The Broad Institute Genomics Platform"/>
            <consortium name="The Broad Institute Genome Sequencing Center for Infectious Disease"/>
            <person name="Wu L."/>
            <person name="Ma J."/>
        </authorList>
    </citation>
    <scope>NUCLEOTIDE SEQUENCE [LARGE SCALE GENOMIC DNA]</scope>
    <source>
        <strain evidence="11 12">JCM 6921</strain>
    </source>
</reference>
<keyword evidence="12" id="KW-1185">Reference proteome</keyword>
<evidence type="ECO:0000256" key="8">
    <source>
        <dbReference type="SAM" id="SignalP"/>
    </source>
</evidence>
<dbReference type="InterPro" id="IPR004236">
    <property type="entry name" value="Pept_S1_alpha_lytic"/>
</dbReference>
<evidence type="ECO:0000256" key="2">
    <source>
        <dbReference type="ARBA" id="ARBA00022670"/>
    </source>
</evidence>
<organism evidence="11 12">
    <name type="scientific">Streptomyces glaucosporus</name>
    <dbReference type="NCBI Taxonomy" id="284044"/>
    <lineage>
        <taxon>Bacteria</taxon>
        <taxon>Bacillati</taxon>
        <taxon>Actinomycetota</taxon>
        <taxon>Actinomycetes</taxon>
        <taxon>Kitasatosporales</taxon>
        <taxon>Streptomycetaceae</taxon>
        <taxon>Streptomyces</taxon>
    </lineage>
</organism>
<feature type="domain" description="Peptidase S1" evidence="9">
    <location>
        <begin position="199"/>
        <end position="350"/>
    </location>
</feature>
<evidence type="ECO:0000256" key="7">
    <source>
        <dbReference type="ARBA" id="ARBA00023157"/>
    </source>
</evidence>
<protein>
    <submittedName>
        <fullName evidence="11">S1 family peptidase</fullName>
    </submittedName>
</protein>
<keyword evidence="3 8" id="KW-0732">Signal</keyword>
<dbReference type="InterPro" id="IPR001316">
    <property type="entry name" value="Pept_S1A_streptogrisin"/>
</dbReference>